<evidence type="ECO:0000256" key="1">
    <source>
        <dbReference type="ARBA" id="ARBA00003283"/>
    </source>
</evidence>
<keyword evidence="4 6" id="KW-0238">DNA-binding</keyword>
<dbReference type="InterPro" id="IPR010998">
    <property type="entry name" value="Integrase_recombinase_N"/>
</dbReference>
<keyword evidence="3" id="KW-0229">DNA integration</keyword>
<dbReference type="GO" id="GO:0003677">
    <property type="term" value="F:DNA binding"/>
    <property type="evidence" value="ECO:0007669"/>
    <property type="project" value="UniProtKB-UniRule"/>
</dbReference>
<dbReference type="PANTHER" id="PTHR30349:SF41">
    <property type="entry name" value="INTEGRASE_RECOMBINASE PROTEIN MJ0367-RELATED"/>
    <property type="match status" value="1"/>
</dbReference>
<protein>
    <submittedName>
        <fullName evidence="9">Site-specific integrase</fullName>
    </submittedName>
</protein>
<dbReference type="InterPro" id="IPR004107">
    <property type="entry name" value="Integrase_SAM-like_N"/>
</dbReference>
<proteinExistence type="inferred from homology"/>
<evidence type="ECO:0000256" key="5">
    <source>
        <dbReference type="ARBA" id="ARBA00023172"/>
    </source>
</evidence>
<dbReference type="AlphaFoldDB" id="A0A4Z0R6N4"/>
<evidence type="ECO:0000256" key="2">
    <source>
        <dbReference type="ARBA" id="ARBA00008857"/>
    </source>
</evidence>
<evidence type="ECO:0000259" key="7">
    <source>
        <dbReference type="PROSITE" id="PS51898"/>
    </source>
</evidence>
<dbReference type="SUPFAM" id="SSF56349">
    <property type="entry name" value="DNA breaking-rejoining enzymes"/>
    <property type="match status" value="1"/>
</dbReference>
<organism evidence="9 10">
    <name type="scientific">Desulfosporosinus fructosivorans</name>
    <dbReference type="NCBI Taxonomy" id="2018669"/>
    <lineage>
        <taxon>Bacteria</taxon>
        <taxon>Bacillati</taxon>
        <taxon>Bacillota</taxon>
        <taxon>Clostridia</taxon>
        <taxon>Eubacteriales</taxon>
        <taxon>Desulfitobacteriaceae</taxon>
        <taxon>Desulfosporosinus</taxon>
    </lineage>
</organism>
<name>A0A4Z0R6N4_9FIRM</name>
<evidence type="ECO:0000259" key="8">
    <source>
        <dbReference type="PROSITE" id="PS51900"/>
    </source>
</evidence>
<evidence type="ECO:0000256" key="3">
    <source>
        <dbReference type="ARBA" id="ARBA00022908"/>
    </source>
</evidence>
<gene>
    <name evidence="9" type="ORF">E4K67_04295</name>
</gene>
<comment type="function">
    <text evidence="1">Site-specific tyrosine recombinase, which acts by catalyzing the cutting and rejoining of the recombining DNA molecules.</text>
</comment>
<comment type="similarity">
    <text evidence="2">Belongs to the 'phage' integrase family.</text>
</comment>
<dbReference type="Pfam" id="PF13495">
    <property type="entry name" value="Phage_int_SAM_4"/>
    <property type="match status" value="1"/>
</dbReference>
<feature type="domain" description="Core-binding (CB)" evidence="8">
    <location>
        <begin position="5"/>
        <end position="113"/>
    </location>
</feature>
<dbReference type="InterPro" id="IPR011010">
    <property type="entry name" value="DNA_brk_join_enz"/>
</dbReference>
<dbReference type="Gene3D" id="1.10.443.10">
    <property type="entry name" value="Intergrase catalytic core"/>
    <property type="match status" value="1"/>
</dbReference>
<dbReference type="Proteomes" id="UP000298460">
    <property type="component" value="Unassembled WGS sequence"/>
</dbReference>
<dbReference type="InterPro" id="IPR050090">
    <property type="entry name" value="Tyrosine_recombinase_XerCD"/>
</dbReference>
<dbReference type="OrthoDB" id="9785687at2"/>
<dbReference type="CDD" id="cd00397">
    <property type="entry name" value="DNA_BRE_C"/>
    <property type="match status" value="1"/>
</dbReference>
<dbReference type="EMBL" id="SPQQ01000002">
    <property type="protein sequence ID" value="TGE38712.1"/>
    <property type="molecule type" value="Genomic_DNA"/>
</dbReference>
<dbReference type="PROSITE" id="PS51898">
    <property type="entry name" value="TYR_RECOMBINASE"/>
    <property type="match status" value="1"/>
</dbReference>
<comment type="caution">
    <text evidence="9">The sequence shown here is derived from an EMBL/GenBank/DDBJ whole genome shotgun (WGS) entry which is preliminary data.</text>
</comment>
<evidence type="ECO:0000256" key="4">
    <source>
        <dbReference type="ARBA" id="ARBA00023125"/>
    </source>
</evidence>
<dbReference type="InterPro" id="IPR002104">
    <property type="entry name" value="Integrase_catalytic"/>
</dbReference>
<dbReference type="GO" id="GO:0015074">
    <property type="term" value="P:DNA integration"/>
    <property type="evidence" value="ECO:0007669"/>
    <property type="project" value="InterPro"/>
</dbReference>
<keyword evidence="5" id="KW-0233">DNA recombination</keyword>
<reference evidence="9 10" key="1">
    <citation type="submission" date="2019-03" db="EMBL/GenBank/DDBJ databases">
        <title>Draft Genome Sequence of Desulfosporosinus fructosivorans Strain 63.6F, Isolated from Marine Sediment in the Baltic Sea.</title>
        <authorList>
            <person name="Hausmann B."/>
            <person name="Vandieken V."/>
            <person name="Pjevac P."/>
            <person name="Schreck K."/>
            <person name="Herbold C.W."/>
            <person name="Loy A."/>
        </authorList>
    </citation>
    <scope>NUCLEOTIDE SEQUENCE [LARGE SCALE GENOMIC DNA]</scope>
    <source>
        <strain evidence="9 10">63.6F</strain>
    </source>
</reference>
<dbReference type="Pfam" id="PF00589">
    <property type="entry name" value="Phage_integrase"/>
    <property type="match status" value="1"/>
</dbReference>
<evidence type="ECO:0000256" key="6">
    <source>
        <dbReference type="PROSITE-ProRule" id="PRU01248"/>
    </source>
</evidence>
<evidence type="ECO:0000313" key="9">
    <source>
        <dbReference type="EMBL" id="TGE38712.1"/>
    </source>
</evidence>
<dbReference type="PROSITE" id="PS51900">
    <property type="entry name" value="CB"/>
    <property type="match status" value="1"/>
</dbReference>
<accession>A0A4Z0R6N4</accession>
<evidence type="ECO:0000313" key="10">
    <source>
        <dbReference type="Proteomes" id="UP000298460"/>
    </source>
</evidence>
<dbReference type="GO" id="GO:0006310">
    <property type="term" value="P:DNA recombination"/>
    <property type="evidence" value="ECO:0007669"/>
    <property type="project" value="UniProtKB-KW"/>
</dbReference>
<dbReference type="InterPro" id="IPR013762">
    <property type="entry name" value="Integrase-like_cat_sf"/>
</dbReference>
<dbReference type="RefSeq" id="WP_135545207.1">
    <property type="nucleotide sequence ID" value="NZ_SPQQ01000002.1"/>
</dbReference>
<dbReference type="Gene3D" id="1.10.150.130">
    <property type="match status" value="1"/>
</dbReference>
<keyword evidence="10" id="KW-1185">Reference proteome</keyword>
<dbReference type="PANTHER" id="PTHR30349">
    <property type="entry name" value="PHAGE INTEGRASE-RELATED"/>
    <property type="match status" value="1"/>
</dbReference>
<feature type="domain" description="Tyr recombinase" evidence="7">
    <location>
        <begin position="133"/>
        <end position="312"/>
    </location>
</feature>
<sequence length="323" mass="38151">MLKYSNFDLKIEEYMLYCSSRNLSPKTLKSYETTLKLFSNYLVKEHTVDDVEDVTKNHIRHYVKFLQERGKYTCMEEKGNNKPSARTDFGKPISVNTINNYVRNIKVFFNWLADEDEIEKNPMLKIKLLKGSERIKAMLSEKEIKSILNSFNKTIFNEYRNYIITLVILDTGCRISECLEIKVDDVNLTNQVVVLRYTKNKKERPVFFSPKLKKELNQWLKYKDRYMTNDLLFPTNRGTLLAINLYEKALRKIGNELKIELYPHKLRANFAQYYLLNGGDILTLSRILGHSNLEVTKVYLQFDDESVNRQYQKFSPLNGLNLR</sequence>
<dbReference type="InterPro" id="IPR044068">
    <property type="entry name" value="CB"/>
</dbReference>